<evidence type="ECO:0000256" key="1">
    <source>
        <dbReference type="ARBA" id="ARBA00022679"/>
    </source>
</evidence>
<evidence type="ECO:0008006" key="4">
    <source>
        <dbReference type="Google" id="ProtNLM"/>
    </source>
</evidence>
<proteinExistence type="predicted"/>
<protein>
    <recommendedName>
        <fullName evidence="4">BAHD acyltransferase</fullName>
    </recommendedName>
</protein>
<dbReference type="Pfam" id="PF02458">
    <property type="entry name" value="Transferase"/>
    <property type="match status" value="1"/>
</dbReference>
<dbReference type="EMBL" id="OZ019901">
    <property type="protein sequence ID" value="CAK9236946.1"/>
    <property type="molecule type" value="Genomic_DNA"/>
</dbReference>
<dbReference type="Proteomes" id="UP001497512">
    <property type="component" value="Chromosome 9"/>
</dbReference>
<name>A0ABP0V396_9BRYO</name>
<dbReference type="InterPro" id="IPR023213">
    <property type="entry name" value="CAT-like_dom_sf"/>
</dbReference>
<accession>A0ABP0V396</accession>
<reference evidence="2" key="1">
    <citation type="submission" date="2024-02" db="EMBL/GenBank/DDBJ databases">
        <authorList>
            <consortium name="ELIXIR-Norway"/>
            <consortium name="Elixir Norway"/>
        </authorList>
    </citation>
    <scope>NUCLEOTIDE SEQUENCE</scope>
</reference>
<sequence length="476" mass="51976">MGSASDLRFLARSVVKPKPGSRELEKLLLTGFDFRSLKQSIFHKRVLLFDTSKEEDGFDFELCSKKLKETLAITLDKCYPFAGRLVQEEDGTLVFLSNDAGVEFIDAASPVSISELLGNDSFQFEERLCPDIPFELEILAKGGGGSSAAAAVPILAAQMTRFDQGGFAIGVTFHHGASDGTSVFQFIKVWAEISRGDEVSSPLDFSSRAQLLNLTPHTTDSQLSTTSEIPKMFTTAPLFGAPEVELPQQPETAMKILFISLDIEAVNKLKLKVQEDQKEGVASFSSYVIITALMWRASIRARQLQEDEETRCFNAVNCRGRCKRLPENHFGNAAFTAIAAAPAGHLLGNGISFAAKLIAKSIKSVSGEYLQSMSNLMEQVKLQKSVLLADFRPPHDVLVVGSSHNPSAECDFGWGQPLALKSTFMEAPLSALIWCPRHRVTGTLELIYKATPAVADAMLIDPELTTFAKVESSEVV</sequence>
<dbReference type="InterPro" id="IPR051283">
    <property type="entry name" value="Sec_Metabolite_Acyltrans"/>
</dbReference>
<evidence type="ECO:0000313" key="2">
    <source>
        <dbReference type="EMBL" id="CAK9236946.1"/>
    </source>
</evidence>
<dbReference type="PANTHER" id="PTHR31896:SF64">
    <property type="entry name" value="TRICHOTHECENE 3-O-ACETYLTRANSFERASE"/>
    <property type="match status" value="1"/>
</dbReference>
<dbReference type="Gene3D" id="3.30.559.10">
    <property type="entry name" value="Chloramphenicol acetyltransferase-like domain"/>
    <property type="match status" value="2"/>
</dbReference>
<keyword evidence="3" id="KW-1185">Reference proteome</keyword>
<evidence type="ECO:0000313" key="3">
    <source>
        <dbReference type="Proteomes" id="UP001497512"/>
    </source>
</evidence>
<dbReference type="PANTHER" id="PTHR31896">
    <property type="entry name" value="FAMILY REGULATORY PROTEIN, PUTATIVE (AFU_ORTHOLOGUE AFUA_3G14730)-RELATED"/>
    <property type="match status" value="1"/>
</dbReference>
<organism evidence="2 3">
    <name type="scientific">Sphagnum troendelagicum</name>
    <dbReference type="NCBI Taxonomy" id="128251"/>
    <lineage>
        <taxon>Eukaryota</taxon>
        <taxon>Viridiplantae</taxon>
        <taxon>Streptophyta</taxon>
        <taxon>Embryophyta</taxon>
        <taxon>Bryophyta</taxon>
        <taxon>Sphagnophytina</taxon>
        <taxon>Sphagnopsida</taxon>
        <taxon>Sphagnales</taxon>
        <taxon>Sphagnaceae</taxon>
        <taxon>Sphagnum</taxon>
    </lineage>
</organism>
<keyword evidence="1" id="KW-0808">Transferase</keyword>
<gene>
    <name evidence="2" type="ORF">CSSPTR1EN2_LOCUS23346</name>
</gene>